<reference evidence="2 3" key="1">
    <citation type="journal article" date="2019" name="Int. J. Syst. Evol. Microbiol.">
        <title>The Global Catalogue of Microorganisms (GCM) 10K type strain sequencing project: providing services to taxonomists for standard genome sequencing and annotation.</title>
        <authorList>
            <consortium name="The Broad Institute Genomics Platform"/>
            <consortium name="The Broad Institute Genome Sequencing Center for Infectious Disease"/>
            <person name="Wu L."/>
            <person name="Ma J."/>
        </authorList>
    </citation>
    <scope>NUCLEOTIDE SEQUENCE [LARGE SCALE GENOMIC DNA]</scope>
    <source>
        <strain evidence="2 3">RDMS1</strain>
    </source>
</reference>
<evidence type="ECO:0000313" key="3">
    <source>
        <dbReference type="Proteomes" id="UP001596417"/>
    </source>
</evidence>
<name>A0ABD5YHD2_9EURY</name>
<comment type="caution">
    <text evidence="2">The sequence shown here is derived from an EMBL/GenBank/DDBJ whole genome shotgun (WGS) entry which is preliminary data.</text>
</comment>
<proteinExistence type="predicted"/>
<sequence length="267" mass="29964">MAPGRRFERAYSTANWTVPAHASLFCGKYPSELGTHAKNMTLDCDDPTIAEELRAAGYTTRAFSANTNVTGYFDFDRGFDDFRVPKQIGHLNDDNIFDFRDFNQRTDAEGLEHHSKLLYEIVTSDAATVPSMVALARKVRGENNGVKYGGLIEAQSELSDISFGEEEFLFLNLMEAHEPYRVPPSYRTVDEPSMTNSVGDIYFGSGTFDAEQTTQAYEDCATYLSDKYQALFKELRETFDYVITLADHGELLGEQDAWGHEYGVASP</sequence>
<dbReference type="Gene3D" id="3.40.720.10">
    <property type="entry name" value="Alkaline Phosphatase, subunit A"/>
    <property type="match status" value="1"/>
</dbReference>
<dbReference type="SUPFAM" id="SSF53649">
    <property type="entry name" value="Alkaline phosphatase-like"/>
    <property type="match status" value="1"/>
</dbReference>
<dbReference type="PANTHER" id="PTHR43751:SF3">
    <property type="entry name" value="SULFATASE N-TERMINAL DOMAIN-CONTAINING PROTEIN"/>
    <property type="match status" value="1"/>
</dbReference>
<protein>
    <submittedName>
        <fullName evidence="2">Sulfatase-like hydrolase/transferase</fullName>
    </submittedName>
</protein>
<dbReference type="RefSeq" id="WP_390204421.1">
    <property type="nucleotide sequence ID" value="NZ_JBHSZC010000001.1"/>
</dbReference>
<gene>
    <name evidence="2" type="ORF">ACFQL7_01890</name>
</gene>
<organism evidence="2 3">
    <name type="scientific">Halocatena marina</name>
    <dbReference type="NCBI Taxonomy" id="2934937"/>
    <lineage>
        <taxon>Archaea</taxon>
        <taxon>Methanobacteriati</taxon>
        <taxon>Methanobacteriota</taxon>
        <taxon>Stenosarchaea group</taxon>
        <taxon>Halobacteria</taxon>
        <taxon>Halobacteriales</taxon>
        <taxon>Natronomonadaceae</taxon>
        <taxon>Halocatena</taxon>
    </lineage>
</organism>
<evidence type="ECO:0000313" key="2">
    <source>
        <dbReference type="EMBL" id="MFC7188724.1"/>
    </source>
</evidence>
<dbReference type="InterPro" id="IPR000917">
    <property type="entry name" value="Sulfatase_N"/>
</dbReference>
<dbReference type="InterPro" id="IPR017850">
    <property type="entry name" value="Alkaline_phosphatase_core_sf"/>
</dbReference>
<dbReference type="PANTHER" id="PTHR43751">
    <property type="entry name" value="SULFATASE"/>
    <property type="match status" value="1"/>
</dbReference>
<evidence type="ECO:0000259" key="1">
    <source>
        <dbReference type="Pfam" id="PF00884"/>
    </source>
</evidence>
<keyword evidence="3" id="KW-1185">Reference proteome</keyword>
<dbReference type="EMBL" id="JBHTAX010000001">
    <property type="protein sequence ID" value="MFC7188724.1"/>
    <property type="molecule type" value="Genomic_DNA"/>
</dbReference>
<dbReference type="Proteomes" id="UP001596417">
    <property type="component" value="Unassembled WGS sequence"/>
</dbReference>
<feature type="domain" description="Sulfatase N-terminal" evidence="1">
    <location>
        <begin position="4"/>
        <end position="261"/>
    </location>
</feature>
<dbReference type="Pfam" id="PF00884">
    <property type="entry name" value="Sulfatase"/>
    <property type="match status" value="1"/>
</dbReference>
<accession>A0ABD5YHD2</accession>
<dbReference type="AlphaFoldDB" id="A0ABD5YHD2"/>
<dbReference type="InterPro" id="IPR052701">
    <property type="entry name" value="GAG_Ulvan_Degrading_Sulfatases"/>
</dbReference>